<keyword evidence="1" id="KW-1015">Disulfide bond</keyword>
<name>A0A8J9ZRW2_BRALA</name>
<feature type="transmembrane region" description="Helical" evidence="3">
    <location>
        <begin position="140"/>
        <end position="161"/>
    </location>
</feature>
<gene>
    <name evidence="6" type="primary">Hypp2550</name>
    <name evidence="6" type="ORF">BLAG_LOCUS17475</name>
</gene>
<feature type="region of interest" description="Disordered" evidence="2">
    <location>
        <begin position="171"/>
        <end position="250"/>
    </location>
</feature>
<keyword evidence="3" id="KW-1133">Transmembrane helix</keyword>
<dbReference type="EMBL" id="OV696689">
    <property type="protein sequence ID" value="CAH1262414.1"/>
    <property type="molecule type" value="Genomic_DNA"/>
</dbReference>
<dbReference type="OrthoDB" id="10032081at2759"/>
<organism evidence="6 7">
    <name type="scientific">Branchiostoma lanceolatum</name>
    <name type="common">Common lancelet</name>
    <name type="synonym">Amphioxus lanceolatum</name>
    <dbReference type="NCBI Taxonomy" id="7740"/>
    <lineage>
        <taxon>Eukaryota</taxon>
        <taxon>Metazoa</taxon>
        <taxon>Chordata</taxon>
        <taxon>Cephalochordata</taxon>
        <taxon>Leptocardii</taxon>
        <taxon>Amphioxiformes</taxon>
        <taxon>Branchiostomatidae</taxon>
        <taxon>Branchiostoma</taxon>
    </lineage>
</organism>
<evidence type="ECO:0000313" key="6">
    <source>
        <dbReference type="EMBL" id="CAH1262414.1"/>
    </source>
</evidence>
<keyword evidence="7" id="KW-1185">Reference proteome</keyword>
<feature type="compositionally biased region" description="Low complexity" evidence="2">
    <location>
        <begin position="183"/>
        <end position="195"/>
    </location>
</feature>
<proteinExistence type="predicted"/>
<dbReference type="InterPro" id="IPR001368">
    <property type="entry name" value="TNFR/NGFR_Cys_rich_reg"/>
</dbReference>
<dbReference type="Pfam" id="PF00020">
    <property type="entry name" value="TNFR_c6"/>
    <property type="match status" value="1"/>
</dbReference>
<feature type="compositionally biased region" description="Basic and acidic residues" evidence="2">
    <location>
        <begin position="171"/>
        <end position="180"/>
    </location>
</feature>
<feature type="repeat" description="TNFR-Cys" evidence="1">
    <location>
        <begin position="29"/>
        <end position="78"/>
    </location>
</feature>
<feature type="signal peptide" evidence="4">
    <location>
        <begin position="1"/>
        <end position="25"/>
    </location>
</feature>
<keyword evidence="3" id="KW-0812">Transmembrane</keyword>
<feature type="disulfide bond" evidence="1">
    <location>
        <begin position="57"/>
        <end position="70"/>
    </location>
</feature>
<evidence type="ECO:0000256" key="1">
    <source>
        <dbReference type="PROSITE-ProRule" id="PRU00206"/>
    </source>
</evidence>
<evidence type="ECO:0000256" key="3">
    <source>
        <dbReference type="SAM" id="Phobius"/>
    </source>
</evidence>
<reference evidence="6" key="1">
    <citation type="submission" date="2022-01" db="EMBL/GenBank/DDBJ databases">
        <authorList>
            <person name="Braso-Vives M."/>
        </authorList>
    </citation>
    <scope>NUCLEOTIDE SEQUENCE</scope>
</reference>
<protein>
    <submittedName>
        <fullName evidence="6">Hypp2550 protein</fullName>
    </submittedName>
</protein>
<feature type="compositionally biased region" description="Polar residues" evidence="2">
    <location>
        <begin position="232"/>
        <end position="243"/>
    </location>
</feature>
<sequence length="250" mass="26684">MVGVSQLVCVLCVLGAPLLAQVTAGKPPTCPRGQFAYLVPPIPRLYMHAGEYVCRVCRFCADGQELVRPCEGTNDTQCGGCIRGKEGFVYDEGTHSCQHKDVIAGLARPEDFLTPRGGEKLGGTAAAPVPTTSDRNALSLGLWVSMAVLAVVAIVLLILLLRRRSDNRLPGKEVTTKAVEEQSLSGSDSSSQTASPCLPRRNSEETVPSQVYGPYPPVVNNAPWNGPGQTGGHTCSWTGSRYTQPREGYV</sequence>
<keyword evidence="4" id="KW-0732">Signal</keyword>
<comment type="caution">
    <text evidence="1">Lacks conserved residue(s) required for the propagation of feature annotation.</text>
</comment>
<feature type="domain" description="TNFR-Cys" evidence="5">
    <location>
        <begin position="29"/>
        <end position="78"/>
    </location>
</feature>
<evidence type="ECO:0000259" key="5">
    <source>
        <dbReference type="PROSITE" id="PS50050"/>
    </source>
</evidence>
<dbReference type="Proteomes" id="UP000838412">
    <property type="component" value="Chromosome 4"/>
</dbReference>
<evidence type="ECO:0000256" key="2">
    <source>
        <dbReference type="SAM" id="MobiDB-lite"/>
    </source>
</evidence>
<dbReference type="PROSITE" id="PS50050">
    <property type="entry name" value="TNFR_NGFR_2"/>
    <property type="match status" value="1"/>
</dbReference>
<feature type="chain" id="PRO_5035479753" evidence="4">
    <location>
        <begin position="26"/>
        <end position="250"/>
    </location>
</feature>
<evidence type="ECO:0000313" key="7">
    <source>
        <dbReference type="Proteomes" id="UP000838412"/>
    </source>
</evidence>
<feature type="disulfide bond" evidence="1">
    <location>
        <begin position="60"/>
        <end position="78"/>
    </location>
</feature>
<dbReference type="AlphaFoldDB" id="A0A8J9ZRW2"/>
<dbReference type="Gene3D" id="2.10.50.10">
    <property type="entry name" value="Tumor Necrosis Factor Receptor, subunit A, domain 2"/>
    <property type="match status" value="1"/>
</dbReference>
<accession>A0A8J9ZRW2</accession>
<evidence type="ECO:0000256" key="4">
    <source>
        <dbReference type="SAM" id="SignalP"/>
    </source>
</evidence>
<keyword evidence="3" id="KW-0472">Membrane</keyword>